<dbReference type="InterPro" id="IPR012349">
    <property type="entry name" value="Split_barrel_FMN-bd"/>
</dbReference>
<dbReference type="Pfam" id="PF04299">
    <property type="entry name" value="FMN_bind_2"/>
    <property type="match status" value="1"/>
</dbReference>
<dbReference type="PANTHER" id="PTHR35802">
    <property type="entry name" value="PROTEASE SYNTHASE AND SPORULATION PROTEIN PAI 2"/>
    <property type="match status" value="1"/>
</dbReference>
<proteinExistence type="predicted"/>
<accession>A0ABS9PZX1</accession>
<sequence>MYVPAHFAMTEDQVRELLRTCEMGELLTHDEDGLHATPLPWLYDEQAGPLGTLVAHVARTNPQWRHVNPQMGSGAESRSSEAMVLLRGPDHYVSPGWLPSKTEHGRVVPTWDYLTVHAYGPLVAVDDPDRVRDAVTRLTARHETGRPQPWTPDEAPAPWLEGQLRAIVRIEVPITRWVAKAKMSQNKAPADVEAEIAELRGSGRQEAAAYKQAVSLPAAQGRAQVLADVGRRRPPGD</sequence>
<gene>
    <name evidence="1" type="ORF">MHL29_02000</name>
</gene>
<dbReference type="EMBL" id="JAKRCV010000003">
    <property type="protein sequence ID" value="MCG7320667.1"/>
    <property type="molecule type" value="Genomic_DNA"/>
</dbReference>
<comment type="caution">
    <text evidence="1">The sequence shown here is derived from an EMBL/GenBank/DDBJ whole genome shotgun (WGS) entry which is preliminary data.</text>
</comment>
<dbReference type="PANTHER" id="PTHR35802:SF1">
    <property type="entry name" value="PROTEASE SYNTHASE AND SPORULATION PROTEIN PAI 2"/>
    <property type="match status" value="1"/>
</dbReference>
<evidence type="ECO:0000313" key="1">
    <source>
        <dbReference type="EMBL" id="MCG7320667.1"/>
    </source>
</evidence>
<protein>
    <submittedName>
        <fullName evidence="1">FMN-binding negative transcriptional regulator</fullName>
    </submittedName>
</protein>
<dbReference type="PIRSF" id="PIRSF010372">
    <property type="entry name" value="PaiB"/>
    <property type="match status" value="1"/>
</dbReference>
<organism evidence="1 2">
    <name type="scientific">Arsenicicoccus bolidensis</name>
    <dbReference type="NCBI Taxonomy" id="229480"/>
    <lineage>
        <taxon>Bacteria</taxon>
        <taxon>Bacillati</taxon>
        <taxon>Actinomycetota</taxon>
        <taxon>Actinomycetes</taxon>
        <taxon>Micrococcales</taxon>
        <taxon>Intrasporangiaceae</taxon>
        <taxon>Arsenicicoccus</taxon>
    </lineage>
</organism>
<evidence type="ECO:0000313" key="2">
    <source>
        <dbReference type="Proteomes" id="UP001521931"/>
    </source>
</evidence>
<dbReference type="SUPFAM" id="SSF50475">
    <property type="entry name" value="FMN-binding split barrel"/>
    <property type="match status" value="1"/>
</dbReference>
<reference evidence="1 2" key="1">
    <citation type="submission" date="2022-02" db="EMBL/GenBank/DDBJ databases">
        <title>Uncovering new skin microbiome diversity through culturing and metagenomics.</title>
        <authorList>
            <person name="Conlan S."/>
            <person name="Deming C."/>
            <person name="Nisc Comparative Sequencing Program N."/>
            <person name="Segre J.A."/>
        </authorList>
    </citation>
    <scope>NUCLEOTIDE SEQUENCE [LARGE SCALE GENOMIC DNA]</scope>
    <source>
        <strain evidence="1 2">ACRQZ</strain>
    </source>
</reference>
<dbReference type="InterPro" id="IPR007396">
    <property type="entry name" value="TR_PAI2-type"/>
</dbReference>
<name>A0ABS9PZX1_9MICO</name>
<keyword evidence="2" id="KW-1185">Reference proteome</keyword>
<dbReference type="Proteomes" id="UP001521931">
    <property type="component" value="Unassembled WGS sequence"/>
</dbReference>
<dbReference type="RefSeq" id="WP_019284257.1">
    <property type="nucleotide sequence ID" value="NZ_JAKRCV010000003.1"/>
</dbReference>
<dbReference type="Gene3D" id="2.30.110.10">
    <property type="entry name" value="Electron Transport, Fmn-binding Protein, Chain A"/>
    <property type="match status" value="1"/>
</dbReference>